<sequence>MYRNPRPELVARHAWHPSLIRLGADEWLCTFDLGQGPEAHDYRTYTSRSLDGGDTWSEPAPMLEPEPPPRATHTVRVARLRDGTLLGFGARFVRSDPAQGLINHPGLGYCDCELISTRSDDGGRTWSTPAVAVPPLRAPAFETCHAPVELSDGRILLPTSTWIGWDGEGAEGMRAVAFVSCDGGHTWSTHLDEFDRWAEGIVSWEQSIAELADGRLVAVVWSLDTRTGRTLPSTYAVAAQRERFGPARENGIRAQTMKLAPLGGDRILAVYRRHDTPGLWASTAEIGTSWVTEQTCPLWLGAGSGMAGSGAVGSELSALQFGYPSIVVENERSAALAFWCKEEDLYGIRVLRLRLTAAGTEPD</sequence>
<accession>A0ABY7K0B1</accession>
<dbReference type="Proteomes" id="UP001164693">
    <property type="component" value="Chromosome"/>
</dbReference>
<proteinExistence type="predicted"/>
<dbReference type="InterPro" id="IPR036278">
    <property type="entry name" value="Sialidase_sf"/>
</dbReference>
<dbReference type="SUPFAM" id="SSF50939">
    <property type="entry name" value="Sialidases"/>
    <property type="match status" value="1"/>
</dbReference>
<dbReference type="Gene3D" id="2.120.10.10">
    <property type="match status" value="1"/>
</dbReference>
<dbReference type="EMBL" id="CP097463">
    <property type="protein sequence ID" value="WAX58283.1"/>
    <property type="molecule type" value="Genomic_DNA"/>
</dbReference>
<dbReference type="GO" id="GO:0016787">
    <property type="term" value="F:hydrolase activity"/>
    <property type="evidence" value="ECO:0007669"/>
    <property type="project" value="UniProtKB-KW"/>
</dbReference>
<keyword evidence="1" id="KW-0378">Hydrolase</keyword>
<evidence type="ECO:0000313" key="1">
    <source>
        <dbReference type="EMBL" id="WAX58283.1"/>
    </source>
</evidence>
<protein>
    <submittedName>
        <fullName evidence="1">Glycoside hydrolase</fullName>
    </submittedName>
</protein>
<name>A0ABY7K0B1_9ACTN</name>
<dbReference type="RefSeq" id="WP_269444833.1">
    <property type="nucleotide sequence ID" value="NZ_CP097463.1"/>
</dbReference>
<keyword evidence="2" id="KW-1185">Reference proteome</keyword>
<evidence type="ECO:0000313" key="2">
    <source>
        <dbReference type="Proteomes" id="UP001164693"/>
    </source>
</evidence>
<dbReference type="CDD" id="cd15482">
    <property type="entry name" value="Sialidase_non-viral"/>
    <property type="match status" value="1"/>
</dbReference>
<gene>
    <name evidence="1" type="ORF">M6B22_05835</name>
</gene>
<reference evidence="1" key="1">
    <citation type="submission" date="2022-05" db="EMBL/GenBank/DDBJ databases">
        <title>Jatrophihabitans sp. SB3-54 whole genome sequence.</title>
        <authorList>
            <person name="Suh M.K."/>
            <person name="Eom M.K."/>
            <person name="Kim J.S."/>
            <person name="Kim H.S."/>
            <person name="Do H.E."/>
            <person name="Shin Y.K."/>
            <person name="Lee J.-S."/>
        </authorList>
    </citation>
    <scope>NUCLEOTIDE SEQUENCE</scope>
    <source>
        <strain evidence="1">SB3-54</strain>
    </source>
</reference>
<organism evidence="1 2">
    <name type="scientific">Jatrophihabitans cynanchi</name>
    <dbReference type="NCBI Taxonomy" id="2944128"/>
    <lineage>
        <taxon>Bacteria</taxon>
        <taxon>Bacillati</taxon>
        <taxon>Actinomycetota</taxon>
        <taxon>Actinomycetes</taxon>
        <taxon>Jatrophihabitantales</taxon>
        <taxon>Jatrophihabitantaceae</taxon>
        <taxon>Jatrophihabitans</taxon>
    </lineage>
</organism>